<dbReference type="EMBL" id="NSKC01000003">
    <property type="protein sequence ID" value="PAU84377.1"/>
    <property type="molecule type" value="Genomic_DNA"/>
</dbReference>
<dbReference type="InterPro" id="IPR000014">
    <property type="entry name" value="PAS"/>
</dbReference>
<dbReference type="SMART" id="SM00091">
    <property type="entry name" value="PAS"/>
    <property type="match status" value="2"/>
</dbReference>
<dbReference type="InterPro" id="IPR035965">
    <property type="entry name" value="PAS-like_dom_sf"/>
</dbReference>
<dbReference type="SUPFAM" id="SSF55785">
    <property type="entry name" value="PYP-like sensor domain (PAS domain)"/>
    <property type="match status" value="2"/>
</dbReference>
<dbReference type="Pfam" id="PF02518">
    <property type="entry name" value="HATPase_c"/>
    <property type="match status" value="1"/>
</dbReference>
<dbReference type="NCBIfam" id="TIGR00229">
    <property type="entry name" value="sensory_box"/>
    <property type="match status" value="2"/>
</dbReference>
<dbReference type="CDD" id="cd00130">
    <property type="entry name" value="PAS"/>
    <property type="match status" value="2"/>
</dbReference>
<dbReference type="Proteomes" id="UP000218083">
    <property type="component" value="Unassembled WGS sequence"/>
</dbReference>
<evidence type="ECO:0000313" key="10">
    <source>
        <dbReference type="Proteomes" id="UP000218083"/>
    </source>
</evidence>
<protein>
    <recommendedName>
        <fullName evidence="2">histidine kinase</fullName>
        <ecNumber evidence="2">2.7.13.3</ecNumber>
    </recommendedName>
</protein>
<gene>
    <name evidence="9" type="ORF">CK500_05775</name>
</gene>
<dbReference type="Gene3D" id="3.30.565.10">
    <property type="entry name" value="Histidine kinase-like ATPase, C-terminal domain"/>
    <property type="match status" value="1"/>
</dbReference>
<comment type="catalytic activity">
    <reaction evidence="1">
        <text>ATP + protein L-histidine = ADP + protein N-phospho-L-histidine.</text>
        <dbReference type="EC" id="2.7.13.3"/>
    </reaction>
</comment>
<dbReference type="SUPFAM" id="SSF55874">
    <property type="entry name" value="ATPase domain of HSP90 chaperone/DNA topoisomerase II/histidine kinase"/>
    <property type="match status" value="1"/>
</dbReference>
<evidence type="ECO:0000256" key="3">
    <source>
        <dbReference type="ARBA" id="ARBA00022553"/>
    </source>
</evidence>
<dbReference type="Pfam" id="PF08447">
    <property type="entry name" value="PAS_3"/>
    <property type="match status" value="2"/>
</dbReference>
<keyword evidence="10" id="KW-1185">Reference proteome</keyword>
<sequence>MLLDHTQDKIVLLDEDGTFTYASGAVERILGFTPDEIVGENAFEYVHPDERAAVRHAFGRAIESDEFAEVTVEYRHRTADGSWVWLESRMSNLTDSALDGFVVSSRDVTDRVEAERQRAETASHLREIAAVSSDVLWMFDADWSEVLFVNPAYEDVYGGSVSELRGDPGTFLDAIHPDDIPAVKEAMGLLSEGTAVDMEYRVNPDENYAHWVWVQGEPITEDGEVVRITGFTRDVTDRRRRERQLVVMDNLLRHNLRNDLNVILGTAETLAAEVPDAADRTAVIRRVGDQLLETAEKEREIIDLITKRQDTERIELRELVDECVEDVRERYPDAAIEVAERDAVAVGGRAELRSAVIELLENAVRHADGEPSTVTAALRRTPEGAEIVVRDSHSPIPSVEADVLRGDHDMTDVYHSSGLGLWLVYWSVELSGGTVAVESGAERGNEITIRLPRNGD</sequence>
<dbReference type="InterPro" id="IPR003594">
    <property type="entry name" value="HATPase_dom"/>
</dbReference>
<keyword evidence="5 9" id="KW-0418">Kinase</keyword>
<dbReference type="PANTHER" id="PTHR43304">
    <property type="entry name" value="PHYTOCHROME-LIKE PROTEIN CPH1"/>
    <property type="match status" value="1"/>
</dbReference>
<dbReference type="EC" id="2.7.13.3" evidence="2"/>
<feature type="domain" description="PAS" evidence="7">
    <location>
        <begin position="1"/>
        <end position="65"/>
    </location>
</feature>
<dbReference type="AlphaFoldDB" id="A0A2A2FI69"/>
<feature type="domain" description="PAC" evidence="8">
    <location>
        <begin position="196"/>
        <end position="247"/>
    </location>
</feature>
<evidence type="ECO:0000259" key="7">
    <source>
        <dbReference type="PROSITE" id="PS50112"/>
    </source>
</evidence>
<evidence type="ECO:0000259" key="6">
    <source>
        <dbReference type="PROSITE" id="PS50109"/>
    </source>
</evidence>
<dbReference type="InterPro" id="IPR013655">
    <property type="entry name" value="PAS_fold_3"/>
</dbReference>
<organism evidence="9 10">
    <name type="scientific">Halorubrum salipaludis</name>
    <dbReference type="NCBI Taxonomy" id="2032630"/>
    <lineage>
        <taxon>Archaea</taxon>
        <taxon>Methanobacteriati</taxon>
        <taxon>Methanobacteriota</taxon>
        <taxon>Stenosarchaea group</taxon>
        <taxon>Halobacteria</taxon>
        <taxon>Halobacteriales</taxon>
        <taxon>Haloferacaceae</taxon>
        <taxon>Halorubrum</taxon>
    </lineage>
</organism>
<dbReference type="InterPro" id="IPR000700">
    <property type="entry name" value="PAS-assoc_C"/>
</dbReference>
<dbReference type="PROSITE" id="PS50112">
    <property type="entry name" value="PAS"/>
    <property type="match status" value="2"/>
</dbReference>
<dbReference type="SMART" id="SM00086">
    <property type="entry name" value="PAC"/>
    <property type="match status" value="2"/>
</dbReference>
<dbReference type="InterPro" id="IPR005467">
    <property type="entry name" value="His_kinase_dom"/>
</dbReference>
<keyword evidence="4" id="KW-0808">Transferase</keyword>
<evidence type="ECO:0000259" key="8">
    <source>
        <dbReference type="PROSITE" id="PS50113"/>
    </source>
</evidence>
<dbReference type="Gene3D" id="3.30.450.20">
    <property type="entry name" value="PAS domain"/>
    <property type="match status" value="2"/>
</dbReference>
<evidence type="ECO:0000313" key="9">
    <source>
        <dbReference type="EMBL" id="PAU84377.1"/>
    </source>
</evidence>
<reference evidence="9 10" key="1">
    <citation type="submission" date="2017-08" db="EMBL/GenBank/DDBJ databases">
        <title>The strain WRN001 was isolated from Binhai saline alkaline soil, Tianjin, China.</title>
        <authorList>
            <person name="Liu D."/>
            <person name="Zhang G."/>
        </authorList>
    </citation>
    <scope>NUCLEOTIDE SEQUENCE [LARGE SCALE GENOMIC DNA]</scope>
    <source>
        <strain evidence="9 10">WN019</strain>
    </source>
</reference>
<keyword evidence="3" id="KW-0597">Phosphoprotein</keyword>
<accession>A0A2A2FI69</accession>
<feature type="domain" description="PAC" evidence="8">
    <location>
        <begin position="70"/>
        <end position="120"/>
    </location>
</feature>
<comment type="caution">
    <text evidence="9">The sequence shown here is derived from an EMBL/GenBank/DDBJ whole genome shotgun (WGS) entry which is preliminary data.</text>
</comment>
<dbReference type="PANTHER" id="PTHR43304:SF1">
    <property type="entry name" value="PAC DOMAIN-CONTAINING PROTEIN"/>
    <property type="match status" value="1"/>
</dbReference>
<dbReference type="GO" id="GO:0004673">
    <property type="term" value="F:protein histidine kinase activity"/>
    <property type="evidence" value="ECO:0007669"/>
    <property type="project" value="UniProtKB-EC"/>
</dbReference>
<dbReference type="InterPro" id="IPR036890">
    <property type="entry name" value="HATPase_C_sf"/>
</dbReference>
<name>A0A2A2FI69_9EURY</name>
<proteinExistence type="predicted"/>
<dbReference type="SMART" id="SM00387">
    <property type="entry name" value="HATPase_c"/>
    <property type="match status" value="1"/>
</dbReference>
<evidence type="ECO:0000256" key="1">
    <source>
        <dbReference type="ARBA" id="ARBA00000085"/>
    </source>
</evidence>
<dbReference type="PROSITE" id="PS50113">
    <property type="entry name" value="PAC"/>
    <property type="match status" value="2"/>
</dbReference>
<dbReference type="InterPro" id="IPR001610">
    <property type="entry name" value="PAC"/>
</dbReference>
<feature type="domain" description="PAS" evidence="7">
    <location>
        <begin position="121"/>
        <end position="194"/>
    </location>
</feature>
<dbReference type="InterPro" id="IPR052162">
    <property type="entry name" value="Sensor_kinase/Photoreceptor"/>
</dbReference>
<evidence type="ECO:0000256" key="4">
    <source>
        <dbReference type="ARBA" id="ARBA00022679"/>
    </source>
</evidence>
<dbReference type="PROSITE" id="PS50109">
    <property type="entry name" value="HIS_KIN"/>
    <property type="match status" value="1"/>
</dbReference>
<feature type="domain" description="Histidine kinase" evidence="6">
    <location>
        <begin position="251"/>
        <end position="455"/>
    </location>
</feature>
<evidence type="ECO:0000256" key="5">
    <source>
        <dbReference type="ARBA" id="ARBA00022777"/>
    </source>
</evidence>
<evidence type="ECO:0000256" key="2">
    <source>
        <dbReference type="ARBA" id="ARBA00012438"/>
    </source>
</evidence>